<evidence type="ECO:0000313" key="8">
    <source>
        <dbReference type="EMBL" id="KTB05717.1"/>
    </source>
</evidence>
<dbReference type="CDD" id="cd01850">
    <property type="entry name" value="CDC_Septin"/>
    <property type="match status" value="1"/>
</dbReference>
<dbReference type="VEuPathDB" id="FungiDB:CAGL0I01188g"/>
<dbReference type="GO" id="GO:0031105">
    <property type="term" value="C:septin complex"/>
    <property type="evidence" value="ECO:0007669"/>
    <property type="project" value="UniProtKB-ARBA"/>
</dbReference>
<gene>
    <name evidence="8" type="ORF">AO440_002392</name>
</gene>
<dbReference type="Pfam" id="PF00735">
    <property type="entry name" value="Septin"/>
    <property type="match status" value="1"/>
</dbReference>
<dbReference type="EMBL" id="LLZZ01000112">
    <property type="protein sequence ID" value="KTB05717.1"/>
    <property type="molecule type" value="Genomic_DNA"/>
</dbReference>
<dbReference type="GO" id="GO:0005525">
    <property type="term" value="F:GTP binding"/>
    <property type="evidence" value="ECO:0007669"/>
    <property type="project" value="UniProtKB-KW"/>
</dbReference>
<dbReference type="FunFam" id="3.40.50.300:FF:000162">
    <property type="entry name" value="septin-7 isoform X1"/>
    <property type="match status" value="1"/>
</dbReference>
<dbReference type="PROSITE" id="PS51719">
    <property type="entry name" value="G_SEPTIN"/>
    <property type="match status" value="1"/>
</dbReference>
<keyword evidence="4" id="KW-0175">Coiled coil</keyword>
<dbReference type="SUPFAM" id="SSF52540">
    <property type="entry name" value="P-loop containing nucleoside triphosphate hydrolases"/>
    <property type="match status" value="1"/>
</dbReference>
<keyword evidence="5 7" id="KW-0342">GTP-binding</keyword>
<keyword evidence="3 7" id="KW-0547">Nucleotide-binding</keyword>
<dbReference type="InterPro" id="IPR030379">
    <property type="entry name" value="G_SEPTIN_dom"/>
</dbReference>
<reference evidence="8 9" key="1">
    <citation type="submission" date="2015-10" db="EMBL/GenBank/DDBJ databases">
        <title>Draft genomes sequences of Candida glabrata isolates 1A, 1B, 2A, 2B, 3A and 3B.</title>
        <authorList>
            <person name="Haavelsrud O.E."/>
            <person name="Gaustad P."/>
        </authorList>
    </citation>
    <scope>NUCLEOTIDE SEQUENCE [LARGE SCALE GENOMIC DNA]</scope>
    <source>
        <strain evidence="8">910700640</strain>
    </source>
</reference>
<dbReference type="VEuPathDB" id="FungiDB:GWK60_L01001"/>
<comment type="similarity">
    <text evidence="7">Belongs to the TRAFAC class TrmE-Era-EngA-EngB-Septin-like GTPase superfamily. Septin GTPase family.</text>
</comment>
<evidence type="ECO:0000256" key="7">
    <source>
        <dbReference type="RuleBase" id="RU004560"/>
    </source>
</evidence>
<evidence type="ECO:0000256" key="5">
    <source>
        <dbReference type="ARBA" id="ARBA00023134"/>
    </source>
</evidence>
<accession>A0A0W0DRL1</accession>
<keyword evidence="2 8" id="KW-0132">Cell division</keyword>
<dbReference type="Gene3D" id="3.40.50.300">
    <property type="entry name" value="P-loop containing nucleotide triphosphate hydrolases"/>
    <property type="match status" value="1"/>
</dbReference>
<sequence>MAEVIGLSNLPTQRARIVTQDGGVFNMMVCGESGLGKTTFVNTLFSTTLKSTEDHPRDNAIRKTVRINISRAILEESDFSLRVNVIDTPGFGDNINNDKAWQTVVDFIDDQHDSYMRQEQQPFRDTKFDLRIHAVLYFIRPTGHGLKPIDIETMKRLSSRANLIPIISKSDTLTQNEITEFKNRIRQVLEYHQIRIFTPPLEETADQSNKQDMISFEHARSIIEAMPFHIVGSDKQYQNAAGQMVTARKYPWGLVEVENEAHCNFVLLRTLLLRTYLADLIETTNEIHYETYRRLRLEVGLKEGEDQRDDDPFIPARAPARKLSHNPAYKQEENALKKYFTDQVKAEEQRFRQWEQNIVTERSKLNSDLEEIQQKVKKMEDQVKNLQLKMR</sequence>
<dbReference type="AlphaFoldDB" id="A0A0W0DRL1"/>
<organism evidence="8 9">
    <name type="scientific">Candida glabrata</name>
    <name type="common">Yeast</name>
    <name type="synonym">Torulopsis glabrata</name>
    <dbReference type="NCBI Taxonomy" id="5478"/>
    <lineage>
        <taxon>Eukaryota</taxon>
        <taxon>Fungi</taxon>
        <taxon>Dikarya</taxon>
        <taxon>Ascomycota</taxon>
        <taxon>Saccharomycotina</taxon>
        <taxon>Saccharomycetes</taxon>
        <taxon>Saccharomycetales</taxon>
        <taxon>Saccharomycetaceae</taxon>
        <taxon>Nakaseomyces</taxon>
    </lineage>
</organism>
<dbReference type="VEuPathDB" id="FungiDB:GVI51_I01001"/>
<dbReference type="GO" id="GO:0000281">
    <property type="term" value="P:mitotic cytokinesis"/>
    <property type="evidence" value="ECO:0007669"/>
    <property type="project" value="UniProtKB-ARBA"/>
</dbReference>
<proteinExistence type="inferred from homology"/>
<dbReference type="VEuPathDB" id="FungiDB:GW608_L01001"/>
<dbReference type="PIRSF" id="PIRSF006698">
    <property type="entry name" value="Septin"/>
    <property type="match status" value="1"/>
</dbReference>
<comment type="subcellular location">
    <subcellularLocation>
        <location evidence="1">Bud neck</location>
    </subcellularLocation>
</comment>
<dbReference type="InterPro" id="IPR016491">
    <property type="entry name" value="Septin"/>
</dbReference>
<evidence type="ECO:0000256" key="3">
    <source>
        <dbReference type="ARBA" id="ARBA00022741"/>
    </source>
</evidence>
<evidence type="ECO:0000313" key="9">
    <source>
        <dbReference type="Proteomes" id="UP000054886"/>
    </source>
</evidence>
<dbReference type="GO" id="GO:0032161">
    <property type="term" value="C:cleavage apparatus septin structure"/>
    <property type="evidence" value="ECO:0007669"/>
    <property type="project" value="UniProtKB-ARBA"/>
</dbReference>
<dbReference type="PANTHER" id="PTHR18884">
    <property type="entry name" value="SEPTIN"/>
    <property type="match status" value="1"/>
</dbReference>
<dbReference type="OrthoDB" id="416553at2759"/>
<keyword evidence="6" id="KW-0131">Cell cycle</keyword>
<dbReference type="VEuPathDB" id="FungiDB:B1J91_I01188g"/>
<name>A0A0W0DRL1_CANGB</name>
<dbReference type="GO" id="GO:0005940">
    <property type="term" value="C:septin ring"/>
    <property type="evidence" value="ECO:0007669"/>
    <property type="project" value="UniProtKB-ARBA"/>
</dbReference>
<dbReference type="InterPro" id="IPR027417">
    <property type="entry name" value="P-loop_NTPase"/>
</dbReference>
<evidence type="ECO:0000256" key="4">
    <source>
        <dbReference type="ARBA" id="ARBA00023054"/>
    </source>
</evidence>
<protein>
    <submittedName>
        <fullName evidence="8">Cell division control protein 12</fullName>
    </submittedName>
</protein>
<evidence type="ECO:0000256" key="6">
    <source>
        <dbReference type="ARBA" id="ARBA00023306"/>
    </source>
</evidence>
<evidence type="ECO:0000256" key="2">
    <source>
        <dbReference type="ARBA" id="ARBA00022618"/>
    </source>
</evidence>
<evidence type="ECO:0000256" key="1">
    <source>
        <dbReference type="ARBA" id="ARBA00004266"/>
    </source>
</evidence>
<dbReference type="Proteomes" id="UP000054886">
    <property type="component" value="Unassembled WGS sequence"/>
</dbReference>
<dbReference type="GO" id="GO:0005935">
    <property type="term" value="C:cellular bud neck"/>
    <property type="evidence" value="ECO:0007669"/>
    <property type="project" value="UniProtKB-SubCell"/>
</dbReference>
<comment type="caution">
    <text evidence="8">The sequence shown here is derived from an EMBL/GenBank/DDBJ whole genome shotgun (WGS) entry which is preliminary data.</text>
</comment>